<proteinExistence type="predicted"/>
<reference evidence="5 6" key="2">
    <citation type="journal article" date="2011" name="Stand. Genomic Sci.">
        <title>Complete genome sequence of Staphylothermus hellenicus P8.</title>
        <authorList>
            <person name="Anderson I."/>
            <person name="Wirth R."/>
            <person name="Lucas S."/>
            <person name="Copeland A."/>
            <person name="Lapidus A."/>
            <person name="Cheng J.F."/>
            <person name="Goodwin L."/>
            <person name="Pitluck S."/>
            <person name="Davenport K."/>
            <person name="Detter J.C."/>
            <person name="Han C."/>
            <person name="Tapia R."/>
            <person name="Land M."/>
            <person name="Hauser L."/>
            <person name="Pati A."/>
            <person name="Mikhailova N."/>
            <person name="Woyke T."/>
            <person name="Klenk H.P."/>
            <person name="Kyrpides N."/>
            <person name="Ivanova N."/>
        </authorList>
    </citation>
    <scope>NUCLEOTIDE SEQUENCE [LARGE SCALE GENOMIC DNA]</scope>
    <source>
        <strain evidence="6">DSM 12710 / JCM 10830 / BK20S6-10-b1 / P8</strain>
    </source>
</reference>
<dbReference type="EMBL" id="CP002051">
    <property type="protein sequence ID" value="ADI31750.1"/>
    <property type="molecule type" value="Genomic_DNA"/>
</dbReference>
<evidence type="ECO:0000313" key="5">
    <source>
        <dbReference type="EMBL" id="ADI31750.1"/>
    </source>
</evidence>
<dbReference type="InterPro" id="IPR003593">
    <property type="entry name" value="AAA+_ATPase"/>
</dbReference>
<evidence type="ECO:0000256" key="2">
    <source>
        <dbReference type="ARBA" id="ARBA00022741"/>
    </source>
</evidence>
<dbReference type="SUPFAM" id="SSF52540">
    <property type="entry name" value="P-loop containing nucleoside triphosphate hydrolases"/>
    <property type="match status" value="1"/>
</dbReference>
<accession>D7DC53</accession>
<evidence type="ECO:0000256" key="3">
    <source>
        <dbReference type="ARBA" id="ARBA00022840"/>
    </source>
</evidence>
<dbReference type="AlphaFoldDB" id="D7DC53"/>
<reference evidence="6" key="1">
    <citation type="submission" date="2010-05" db="EMBL/GenBank/DDBJ databases">
        <title>Complete sequence of Staphylothermus hellenicus DSM 12710.</title>
        <authorList>
            <consortium name="US DOE Joint Genome Institute"/>
            <person name="Lucas S."/>
            <person name="Copeland A."/>
            <person name="Lapidus A."/>
            <person name="Cheng J.-F."/>
            <person name="Bruce D."/>
            <person name="Goodwin L."/>
            <person name="Pitluck S."/>
            <person name="Davenport K."/>
            <person name="Detter J.C."/>
            <person name="Han C."/>
            <person name="Tapia R."/>
            <person name="Larimer F."/>
            <person name="Land M."/>
            <person name="Hauser L."/>
            <person name="Kyrpides N."/>
            <person name="Mikhailova N."/>
            <person name="Anderson I.J."/>
            <person name="Woyke T."/>
        </authorList>
    </citation>
    <scope>NUCLEOTIDE SEQUENCE [LARGE SCALE GENOMIC DNA]</scope>
    <source>
        <strain evidence="6">DSM 12710 / JCM 10830 / BK20S6-10-b1 / P8</strain>
    </source>
</reference>
<dbReference type="PANTHER" id="PTHR42939">
    <property type="entry name" value="ABC TRANSPORTER ATP-BINDING PROTEIN ALBC-RELATED"/>
    <property type="match status" value="1"/>
</dbReference>
<dbReference type="RefSeq" id="WP_013142948.1">
    <property type="nucleotide sequence ID" value="NC_014205.1"/>
</dbReference>
<dbReference type="Pfam" id="PF00005">
    <property type="entry name" value="ABC_tran"/>
    <property type="match status" value="1"/>
</dbReference>
<dbReference type="PANTHER" id="PTHR42939:SF1">
    <property type="entry name" value="ABC TRANSPORTER ATP-BINDING PROTEIN ALBC-RELATED"/>
    <property type="match status" value="1"/>
</dbReference>
<dbReference type="CDD" id="cd03230">
    <property type="entry name" value="ABC_DR_subfamily_A"/>
    <property type="match status" value="1"/>
</dbReference>
<dbReference type="Proteomes" id="UP000002573">
    <property type="component" value="Chromosome"/>
</dbReference>
<keyword evidence="6" id="KW-1185">Reference proteome</keyword>
<feature type="domain" description="ABC transporter" evidence="4">
    <location>
        <begin position="4"/>
        <end position="229"/>
    </location>
</feature>
<dbReference type="GO" id="GO:0016887">
    <property type="term" value="F:ATP hydrolysis activity"/>
    <property type="evidence" value="ECO:0007669"/>
    <property type="project" value="InterPro"/>
</dbReference>
<dbReference type="OrthoDB" id="97750at2157"/>
<protein>
    <submittedName>
        <fullName evidence="5">ABC transporter related protein</fullName>
    </submittedName>
</protein>
<evidence type="ECO:0000313" key="6">
    <source>
        <dbReference type="Proteomes" id="UP000002573"/>
    </source>
</evidence>
<dbReference type="InterPro" id="IPR027417">
    <property type="entry name" value="P-loop_NTPase"/>
</dbReference>
<dbReference type="PROSITE" id="PS50893">
    <property type="entry name" value="ABC_TRANSPORTER_2"/>
    <property type="match status" value="1"/>
</dbReference>
<dbReference type="Gene3D" id="3.40.50.300">
    <property type="entry name" value="P-loop containing nucleotide triphosphate hydrolases"/>
    <property type="match status" value="1"/>
</dbReference>
<dbReference type="SMART" id="SM00382">
    <property type="entry name" value="AAA"/>
    <property type="match status" value="1"/>
</dbReference>
<sequence length="287" mass="32916">MTVLEAVDLWKLFGRTIALRNITLRFGRGLYLLLGPNGSGKTTLLKLWAGLLRPTRGKVYVKGLNPWRSRVDIMKFMSVEFEETILPWWRSGREYLRFVAKQKGVKWSNVVELAELFNVTDYWDKIIRGYSSGMKKKIIILATLMGEPEILILDEPYTLLDRNTVEKLNKLLLKMLNTVKTIVIASHVFTGIEERANGVAILINGNLVFHSTTDKLLAEGEKTYICKTTNPITLVEILFSQGVKNIRIEGNTVYFESDKHVKLPENINCSLKIDIRRIYEDILVKLK</sequence>
<dbReference type="InterPro" id="IPR017871">
    <property type="entry name" value="ABC_transporter-like_CS"/>
</dbReference>
<dbReference type="GO" id="GO:0005524">
    <property type="term" value="F:ATP binding"/>
    <property type="evidence" value="ECO:0007669"/>
    <property type="project" value="UniProtKB-KW"/>
</dbReference>
<dbReference type="HOGENOM" id="CLU_000604_1_2_2"/>
<dbReference type="STRING" id="591019.Shell_0625"/>
<dbReference type="eggNOG" id="arCOG00194">
    <property type="taxonomic scope" value="Archaea"/>
</dbReference>
<dbReference type="InterPro" id="IPR051782">
    <property type="entry name" value="ABC_Transporter_VariousFunc"/>
</dbReference>
<evidence type="ECO:0000259" key="4">
    <source>
        <dbReference type="PROSITE" id="PS50893"/>
    </source>
</evidence>
<keyword evidence="2" id="KW-0547">Nucleotide-binding</keyword>
<dbReference type="GeneID" id="9233914"/>
<keyword evidence="1" id="KW-0813">Transport</keyword>
<keyword evidence="3" id="KW-0067">ATP-binding</keyword>
<name>D7DC53_STAHD</name>
<evidence type="ECO:0000256" key="1">
    <source>
        <dbReference type="ARBA" id="ARBA00022448"/>
    </source>
</evidence>
<gene>
    <name evidence="5" type="ordered locus">Shell_0625</name>
</gene>
<organism evidence="5 6">
    <name type="scientific">Staphylothermus hellenicus (strain DSM 12710 / JCM 10830 / BK20S6-10-b1 / P8)</name>
    <dbReference type="NCBI Taxonomy" id="591019"/>
    <lineage>
        <taxon>Archaea</taxon>
        <taxon>Thermoproteota</taxon>
        <taxon>Thermoprotei</taxon>
        <taxon>Desulfurococcales</taxon>
        <taxon>Desulfurococcaceae</taxon>
        <taxon>Staphylothermus</taxon>
    </lineage>
</organism>
<dbReference type="KEGG" id="shc:Shell_0625"/>
<dbReference type="PROSITE" id="PS00211">
    <property type="entry name" value="ABC_TRANSPORTER_1"/>
    <property type="match status" value="1"/>
</dbReference>
<dbReference type="InterPro" id="IPR003439">
    <property type="entry name" value="ABC_transporter-like_ATP-bd"/>
</dbReference>